<evidence type="ECO:0000256" key="1">
    <source>
        <dbReference type="SAM" id="SignalP"/>
    </source>
</evidence>
<dbReference type="InterPro" id="IPR042245">
    <property type="entry name" value="Tgt2/MlaC_sf"/>
</dbReference>
<sequence>MKLVKLLKSVALMVVVSMCSMVYAADTPEQTIEKASAQLINALKKEETALKQNPKRLYGFIEKMAVPYFDFNTMSQWVMGRAWRDATPAQRDRFMNEFKKLLINAYGSALLEYTDDKVNVFPLPPNAKNKNEVTVRSEITSSSHKPVAVNYSMIKSGGKWLVYDVSIEGVSIVTSYRTEIRELVNAKGIDGMIETLAQKNK</sequence>
<dbReference type="RefSeq" id="WP_008314613.1">
    <property type="nucleotide sequence ID" value="NZ_CP115969.1"/>
</dbReference>
<evidence type="ECO:0000313" key="3">
    <source>
        <dbReference type="Proteomes" id="UP000680020"/>
    </source>
</evidence>
<dbReference type="PANTHER" id="PTHR36573">
    <property type="entry name" value="INTERMEMBRANE PHOSPHOLIPID TRANSPORT SYSTEM BINDING PROTEIN MLAC"/>
    <property type="match status" value="1"/>
</dbReference>
<keyword evidence="1" id="KW-0732">Signal</keyword>
<reference evidence="2" key="1">
    <citation type="submission" date="2021-03" db="EMBL/GenBank/DDBJ databases">
        <title>Identification and antibiotic profiling of Wohlfahrtiimonas chitiniclastica, an underestimated human pathogen.</title>
        <authorList>
            <person name="Kopf A."/>
            <person name="Bunk B."/>
            <person name="Coldewey S."/>
            <person name="Gunzer F."/>
            <person name="Riedel T."/>
            <person name="Schroettner P."/>
        </authorList>
    </citation>
    <scope>NUCLEOTIDE SEQUENCE</scope>
    <source>
        <strain evidence="2">DSM 100917</strain>
    </source>
</reference>
<protein>
    <submittedName>
        <fullName evidence="2">ABC transporter substrate-binding protein</fullName>
    </submittedName>
</protein>
<dbReference type="Pfam" id="PF05494">
    <property type="entry name" value="MlaC"/>
    <property type="match status" value="1"/>
</dbReference>
<name>A0A165I074_9GAMM</name>
<dbReference type="AlphaFoldDB" id="A0A165I074"/>
<organism evidence="2 3">
    <name type="scientific">Wohlfahrtiimonas chitiniclastica</name>
    <dbReference type="NCBI Taxonomy" id="400946"/>
    <lineage>
        <taxon>Bacteria</taxon>
        <taxon>Pseudomonadati</taxon>
        <taxon>Pseudomonadota</taxon>
        <taxon>Gammaproteobacteria</taxon>
        <taxon>Cardiobacteriales</taxon>
        <taxon>Ignatzschineriaceae</taxon>
        <taxon>Wohlfahrtiimonas</taxon>
    </lineage>
</organism>
<proteinExistence type="predicted"/>
<dbReference type="Proteomes" id="UP000680020">
    <property type="component" value="Unassembled WGS sequence"/>
</dbReference>
<comment type="caution">
    <text evidence="2">The sequence shown here is derived from an EMBL/GenBank/DDBJ whole genome shotgun (WGS) entry which is preliminary data.</text>
</comment>
<feature type="chain" id="PRO_5015051986" evidence="1">
    <location>
        <begin position="25"/>
        <end position="201"/>
    </location>
</feature>
<dbReference type="PANTHER" id="PTHR36573:SF1">
    <property type="entry name" value="INTERMEMBRANE PHOSPHOLIPID TRANSPORT SYSTEM BINDING PROTEIN MLAC"/>
    <property type="match status" value="1"/>
</dbReference>
<dbReference type="Gene3D" id="3.10.450.710">
    <property type="entry name" value="Tgt2/MlaC"/>
    <property type="match status" value="1"/>
</dbReference>
<dbReference type="InterPro" id="IPR008869">
    <property type="entry name" value="MlaC/ttg2D"/>
</dbReference>
<feature type="signal peptide" evidence="1">
    <location>
        <begin position="1"/>
        <end position="24"/>
    </location>
</feature>
<dbReference type="EMBL" id="JAGIBU010000001">
    <property type="protein sequence ID" value="MBS7823876.1"/>
    <property type="molecule type" value="Genomic_DNA"/>
</dbReference>
<gene>
    <name evidence="2" type="ORF">J7561_01505</name>
</gene>
<evidence type="ECO:0000313" key="2">
    <source>
        <dbReference type="EMBL" id="MBS7823876.1"/>
    </source>
</evidence>
<dbReference type="GeneID" id="58263049"/>
<accession>A0A165I074</accession>
<dbReference type="PIRSF" id="PIRSF004649">
    <property type="entry name" value="MlaC"/>
    <property type="match status" value="1"/>
</dbReference>